<organism evidence="1 2">
    <name type="scientific">Trichormus variabilis NIES-23</name>
    <dbReference type="NCBI Taxonomy" id="1973479"/>
    <lineage>
        <taxon>Bacteria</taxon>
        <taxon>Bacillati</taxon>
        <taxon>Cyanobacteriota</taxon>
        <taxon>Cyanophyceae</taxon>
        <taxon>Nostocales</taxon>
        <taxon>Nostocaceae</taxon>
        <taxon>Trichormus</taxon>
    </lineage>
</organism>
<dbReference type="AlphaFoldDB" id="A0A1Z4KWC7"/>
<geneLocation type="plasmid" evidence="1">
    <name>plasmid2</name>
</geneLocation>
<dbReference type="Proteomes" id="UP000217507">
    <property type="component" value="Plasmid Plasmid2 dna"/>
</dbReference>
<name>A0A1Z4KWC7_ANAVA</name>
<accession>A0A1Z4KWC7</accession>
<evidence type="ECO:0000313" key="2">
    <source>
        <dbReference type="Proteomes" id="UP000217507"/>
    </source>
</evidence>
<reference evidence="1 2" key="1">
    <citation type="submission" date="2017-06" db="EMBL/GenBank/DDBJ databases">
        <title>Genome sequencing of cyanobaciteial culture collection at National Institute for Environmental Studies (NIES).</title>
        <authorList>
            <person name="Hirose Y."/>
            <person name="Shimura Y."/>
            <person name="Fujisawa T."/>
            <person name="Nakamura Y."/>
            <person name="Kawachi M."/>
        </authorList>
    </citation>
    <scope>NUCLEOTIDE SEQUENCE [LARGE SCALE GENOMIC DNA]</scope>
    <source>
        <strain evidence="1 2">NIES-23</strain>
        <plasmid evidence="2">Plasmid Plasmid2 dna</plasmid>
    </source>
</reference>
<keyword evidence="1" id="KW-0614">Plasmid</keyword>
<evidence type="ECO:0000313" key="1">
    <source>
        <dbReference type="EMBL" id="BAY73228.1"/>
    </source>
</evidence>
<gene>
    <name evidence="1" type="ORF">NIES23_60560</name>
</gene>
<protein>
    <submittedName>
        <fullName evidence="1">Uncharacterized protein</fullName>
    </submittedName>
</protein>
<sequence length="53" mass="5935">MNQTRVVLDEKHIPLAKEIIEQTGINTYSQLFTILLVNYGDTLVRSLKGGSES</sequence>
<proteinExistence type="predicted"/>
<dbReference type="EMBL" id="AP018218">
    <property type="protein sequence ID" value="BAY73228.1"/>
    <property type="molecule type" value="Genomic_DNA"/>
</dbReference>